<feature type="signal peptide" evidence="1">
    <location>
        <begin position="1"/>
        <end position="23"/>
    </location>
</feature>
<keyword evidence="3" id="KW-1185">Reference proteome</keyword>
<gene>
    <name evidence="2" type="ORF">KUV50_06895</name>
</gene>
<evidence type="ECO:0000256" key="1">
    <source>
        <dbReference type="SAM" id="SignalP"/>
    </source>
</evidence>
<dbReference type="EMBL" id="JAHVHU010000006">
    <property type="protein sequence ID" value="MBY5957849.1"/>
    <property type="molecule type" value="Genomic_DNA"/>
</dbReference>
<accession>A0A953HL02</accession>
<evidence type="ECO:0000313" key="2">
    <source>
        <dbReference type="EMBL" id="MBY5957849.1"/>
    </source>
</evidence>
<proteinExistence type="predicted"/>
<dbReference type="RefSeq" id="WP_222579370.1">
    <property type="nucleotide sequence ID" value="NZ_JAHVHU010000006.1"/>
</dbReference>
<keyword evidence="1" id="KW-0732">Signal</keyword>
<dbReference type="Proteomes" id="UP000753961">
    <property type="component" value="Unassembled WGS sequence"/>
</dbReference>
<comment type="caution">
    <text evidence="2">The sequence shown here is derived from an EMBL/GenBank/DDBJ whole genome shotgun (WGS) entry which is preliminary data.</text>
</comment>
<organism evidence="2 3">
    <name type="scientific">Membranihabitans marinus</name>
    <dbReference type="NCBI Taxonomy" id="1227546"/>
    <lineage>
        <taxon>Bacteria</taxon>
        <taxon>Pseudomonadati</taxon>
        <taxon>Bacteroidota</taxon>
        <taxon>Saprospiria</taxon>
        <taxon>Saprospirales</taxon>
        <taxon>Saprospiraceae</taxon>
        <taxon>Membranihabitans</taxon>
    </lineage>
</organism>
<reference evidence="2" key="1">
    <citation type="submission" date="2021-06" db="EMBL/GenBank/DDBJ databases">
        <title>44 bacteria genomes isolated from Dapeng, Shenzhen.</title>
        <authorList>
            <person name="Zheng W."/>
            <person name="Yu S."/>
            <person name="Huang Y."/>
        </authorList>
    </citation>
    <scope>NUCLEOTIDE SEQUENCE</scope>
    <source>
        <strain evidence="2">DP5N28-2</strain>
    </source>
</reference>
<protein>
    <submittedName>
        <fullName evidence="2">Uncharacterized protein</fullName>
    </submittedName>
</protein>
<dbReference type="AlphaFoldDB" id="A0A953HL02"/>
<name>A0A953HL02_9BACT</name>
<evidence type="ECO:0000313" key="3">
    <source>
        <dbReference type="Proteomes" id="UP000753961"/>
    </source>
</evidence>
<feature type="chain" id="PRO_5037647576" evidence="1">
    <location>
        <begin position="24"/>
        <end position="136"/>
    </location>
</feature>
<sequence>MSTQSVKCILISLLVAAPFLLLAQNKALHERHYADYIQELLGGQREFSVTNGRVDLVTEEYAYEIEWAKNWKEAIGQSLWYALQTGLKPGIILIRVDPKEYRYFQMLNSTLQFSNLEKAIRVLIFPDDFENLIEEK</sequence>